<gene>
    <name evidence="4" type="ORF">EEDITHA_LOCUS4517</name>
</gene>
<dbReference type="InterPro" id="IPR031052">
    <property type="entry name" value="FHY3/FAR1"/>
</dbReference>
<evidence type="ECO:0000313" key="5">
    <source>
        <dbReference type="Proteomes" id="UP001153954"/>
    </source>
</evidence>
<dbReference type="Proteomes" id="UP001153954">
    <property type="component" value="Unassembled WGS sequence"/>
</dbReference>
<protein>
    <recommendedName>
        <fullName evidence="3">SWIM-type domain-containing protein</fullName>
    </recommendedName>
</protein>
<dbReference type="Pfam" id="PF10551">
    <property type="entry name" value="MULE"/>
    <property type="match status" value="1"/>
</dbReference>
<sequence>MELDRSLLEASGSGTQNNEDVPVYFSDESEEEEQPLEKKKRSKGKEYIFVKKFTSAHEAESFVQAENTWSVTVSHDTEEGNKKFYRCRKVKFRGPQCAASIYLLFEANSNEVLLYRTDSDHNHESIAKEETRHGICEETKEEINKLFALHLKPKAILNSLKKIHGITLPSKKQLNNYLSDRRRVVYGSPSISLGELQAWLIENSKIPVDEHEPYVIAYHVYESETPTFRFAISTKSLLKLATLATNIHADATYKLIWQGFPVLLVGTTDKTKKFHPLCLAVTTNERKQDFEMLFEAVRNSAFSLYAHSLNPKALICDSAMSIINAFKEVFGEEVTVKMCWFHAKKNIMNNVERLVDKKKQKTLLQDIDVLHCATSPDMFQSALAAFIIKYADQREFITYFKKEWVYQNRNWYLGSSKGSPITNNALESFNRSIKECHTLRERFPLSIFLVVVSDMVKEWSGTYQMESFSNSPSIELKDWTAGYQWAKSGRKVVVLKADSMKKTYLIASSGESTVKFGQDWSSFDEYKQVAFAYWTVELPINKDQWKTGECNCPQFFKDYICKHVIGLAIRLKYVTPPAEAKNIPIGIKRKRGRPAKARPALIVQ</sequence>
<dbReference type="PANTHER" id="PTHR31669:SF251">
    <property type="entry name" value="PROTEIN FAR1-RELATED SEQUENCE"/>
    <property type="match status" value="1"/>
</dbReference>
<dbReference type="InterPro" id="IPR018289">
    <property type="entry name" value="MULE_transposase_dom"/>
</dbReference>
<dbReference type="AlphaFoldDB" id="A0AAU9TMZ0"/>
<feature type="domain" description="SWIM-type" evidence="3">
    <location>
        <begin position="534"/>
        <end position="572"/>
    </location>
</feature>
<dbReference type="PROSITE" id="PS50966">
    <property type="entry name" value="ZF_SWIM"/>
    <property type="match status" value="1"/>
</dbReference>
<dbReference type="PANTHER" id="PTHR31669">
    <property type="entry name" value="PROTEIN FAR1-RELATED SEQUENCE 10-RELATED"/>
    <property type="match status" value="1"/>
</dbReference>
<keyword evidence="1" id="KW-0479">Metal-binding</keyword>
<dbReference type="GO" id="GO:0008270">
    <property type="term" value="F:zinc ion binding"/>
    <property type="evidence" value="ECO:0007669"/>
    <property type="project" value="UniProtKB-KW"/>
</dbReference>
<evidence type="ECO:0000313" key="4">
    <source>
        <dbReference type="EMBL" id="CAH2088348.1"/>
    </source>
</evidence>
<dbReference type="GO" id="GO:0006355">
    <property type="term" value="P:regulation of DNA-templated transcription"/>
    <property type="evidence" value="ECO:0007669"/>
    <property type="project" value="InterPro"/>
</dbReference>
<evidence type="ECO:0000259" key="3">
    <source>
        <dbReference type="PROSITE" id="PS50966"/>
    </source>
</evidence>
<keyword evidence="1" id="KW-0863">Zinc-finger</keyword>
<reference evidence="4" key="1">
    <citation type="submission" date="2022-03" db="EMBL/GenBank/DDBJ databases">
        <authorList>
            <person name="Tunstrom K."/>
        </authorList>
    </citation>
    <scope>NUCLEOTIDE SEQUENCE</scope>
</reference>
<evidence type="ECO:0000256" key="2">
    <source>
        <dbReference type="SAM" id="MobiDB-lite"/>
    </source>
</evidence>
<keyword evidence="1" id="KW-0862">Zinc</keyword>
<proteinExistence type="predicted"/>
<comment type="caution">
    <text evidence="4">The sequence shown here is derived from an EMBL/GenBank/DDBJ whole genome shotgun (WGS) entry which is preliminary data.</text>
</comment>
<name>A0AAU9TMZ0_EUPED</name>
<organism evidence="4 5">
    <name type="scientific">Euphydryas editha</name>
    <name type="common">Edith's checkerspot</name>
    <dbReference type="NCBI Taxonomy" id="104508"/>
    <lineage>
        <taxon>Eukaryota</taxon>
        <taxon>Metazoa</taxon>
        <taxon>Ecdysozoa</taxon>
        <taxon>Arthropoda</taxon>
        <taxon>Hexapoda</taxon>
        <taxon>Insecta</taxon>
        <taxon>Pterygota</taxon>
        <taxon>Neoptera</taxon>
        <taxon>Endopterygota</taxon>
        <taxon>Lepidoptera</taxon>
        <taxon>Glossata</taxon>
        <taxon>Ditrysia</taxon>
        <taxon>Papilionoidea</taxon>
        <taxon>Nymphalidae</taxon>
        <taxon>Nymphalinae</taxon>
        <taxon>Euphydryas</taxon>
    </lineage>
</organism>
<dbReference type="InterPro" id="IPR007527">
    <property type="entry name" value="Znf_SWIM"/>
</dbReference>
<evidence type="ECO:0000256" key="1">
    <source>
        <dbReference type="PROSITE-ProRule" id="PRU00325"/>
    </source>
</evidence>
<keyword evidence="5" id="KW-1185">Reference proteome</keyword>
<accession>A0AAU9TMZ0</accession>
<dbReference type="EMBL" id="CAKOGL010000007">
    <property type="protein sequence ID" value="CAH2088348.1"/>
    <property type="molecule type" value="Genomic_DNA"/>
</dbReference>
<feature type="region of interest" description="Disordered" evidence="2">
    <location>
        <begin position="1"/>
        <end position="40"/>
    </location>
</feature>